<dbReference type="Proteomes" id="UP000657075">
    <property type="component" value="Unassembled WGS sequence"/>
</dbReference>
<reference evidence="1" key="1">
    <citation type="journal article" date="2014" name="Int. J. Syst. Evol. Microbiol.">
        <title>Complete genome sequence of Corynebacterium casei LMG S-19264T (=DSM 44701T), isolated from a smear-ripened cheese.</title>
        <authorList>
            <consortium name="US DOE Joint Genome Institute (JGI-PGF)"/>
            <person name="Walter F."/>
            <person name="Albersmeier A."/>
            <person name="Kalinowski J."/>
            <person name="Ruckert C."/>
        </authorList>
    </citation>
    <scope>NUCLEOTIDE SEQUENCE</scope>
    <source>
        <strain evidence="1">JCM 11219</strain>
    </source>
</reference>
<comment type="caution">
    <text evidence="1">The sequence shown here is derived from an EMBL/GenBank/DDBJ whole genome shotgun (WGS) entry which is preliminary data.</text>
</comment>
<sequence length="117" mass="13448">MALMDMRIAGLVADLLMRTCNASSVERQSFTDGSRYMIRFSDNNNMEVHLVDRGERLFAEFWISTYATPIMILEYMYSNTEPSSVCREICALIRIISDSITRQRAEKAAVKQNNQPK</sequence>
<protein>
    <submittedName>
        <fullName evidence="1">Uncharacterized protein</fullName>
    </submittedName>
</protein>
<proteinExistence type="predicted"/>
<accession>A0A830EB57</accession>
<dbReference type="AlphaFoldDB" id="A0A830EB57"/>
<gene>
    <name evidence="1" type="ORF">GCM10007112_24950</name>
</gene>
<evidence type="ECO:0000313" key="1">
    <source>
        <dbReference type="EMBL" id="GGI87072.1"/>
    </source>
</evidence>
<organism evidence="1 2">
    <name type="scientific">Vulcanisaeta souniana JCM 11219</name>
    <dbReference type="NCBI Taxonomy" id="1293586"/>
    <lineage>
        <taxon>Archaea</taxon>
        <taxon>Thermoproteota</taxon>
        <taxon>Thermoprotei</taxon>
        <taxon>Thermoproteales</taxon>
        <taxon>Thermoproteaceae</taxon>
        <taxon>Vulcanisaeta</taxon>
    </lineage>
</organism>
<reference evidence="1" key="2">
    <citation type="submission" date="2020-09" db="EMBL/GenBank/DDBJ databases">
        <authorList>
            <person name="Sun Q."/>
            <person name="Ohkuma M."/>
        </authorList>
    </citation>
    <scope>NUCLEOTIDE SEQUENCE</scope>
    <source>
        <strain evidence="1">JCM 11219</strain>
    </source>
</reference>
<evidence type="ECO:0000313" key="2">
    <source>
        <dbReference type="Proteomes" id="UP000657075"/>
    </source>
</evidence>
<dbReference type="EMBL" id="BMNM01000016">
    <property type="protein sequence ID" value="GGI87072.1"/>
    <property type="molecule type" value="Genomic_DNA"/>
</dbReference>
<name>A0A830EB57_9CREN</name>